<keyword evidence="2" id="KW-1185">Reference proteome</keyword>
<evidence type="ECO:0000313" key="2">
    <source>
        <dbReference type="Proteomes" id="UP000644441"/>
    </source>
</evidence>
<name>A0ABS0AE71_9GAMM</name>
<protein>
    <submittedName>
        <fullName evidence="1">Uncharacterized protein</fullName>
    </submittedName>
</protein>
<evidence type="ECO:0000313" key="1">
    <source>
        <dbReference type="EMBL" id="MBF5052453.1"/>
    </source>
</evidence>
<reference evidence="1 2" key="1">
    <citation type="submission" date="2012-09" db="EMBL/GenBank/DDBJ databases">
        <title>Genome Sequence of alkane-degrading Bacterium Alcanivorax venustensis ISO4.</title>
        <authorList>
            <person name="Lai Q."/>
            <person name="Shao Z."/>
        </authorList>
    </citation>
    <scope>NUCLEOTIDE SEQUENCE [LARGE SCALE GENOMIC DNA]</scope>
    <source>
        <strain evidence="1 2">ISO4</strain>
    </source>
</reference>
<dbReference type="EMBL" id="ARXR01000006">
    <property type="protein sequence ID" value="MBF5052453.1"/>
    <property type="molecule type" value="Genomic_DNA"/>
</dbReference>
<sequence length="157" mass="17716">MLQILYVNHAPLAVSVVDANHNFIGHCVKTVVVALVLWFNRCVTRTLPPFFVMVCYAAWHFPPGEQRYIVRKCNHEQGTFVQKYDSDTTVREINEAVDATIHSTQFTAEGRWVVEVELHDKNGRKIGGTLELMDTSFETLDAARNAGEAQAKAVVQR</sequence>
<organism evidence="1 2">
    <name type="scientific">Alloalcanivorax venustensis ISO4</name>
    <dbReference type="NCBI Taxonomy" id="1177184"/>
    <lineage>
        <taxon>Bacteria</taxon>
        <taxon>Pseudomonadati</taxon>
        <taxon>Pseudomonadota</taxon>
        <taxon>Gammaproteobacteria</taxon>
        <taxon>Oceanospirillales</taxon>
        <taxon>Alcanivoracaceae</taxon>
        <taxon>Alloalcanivorax</taxon>
    </lineage>
</organism>
<dbReference type="Proteomes" id="UP000644441">
    <property type="component" value="Unassembled WGS sequence"/>
</dbReference>
<comment type="caution">
    <text evidence="1">The sequence shown here is derived from an EMBL/GenBank/DDBJ whole genome shotgun (WGS) entry which is preliminary data.</text>
</comment>
<accession>A0ABS0AE71</accession>
<gene>
    <name evidence="1" type="ORF">ISO4_01055</name>
</gene>
<proteinExistence type="predicted"/>